<gene>
    <name evidence="10" type="ORF">LARSCL_LOCUS6907</name>
</gene>
<dbReference type="SUPFAM" id="SSF58014">
    <property type="entry name" value="Coiled-coil domain of nucleotide exchange factor GrpE"/>
    <property type="match status" value="1"/>
</dbReference>
<comment type="caution">
    <text evidence="10">The sequence shown here is derived from an EMBL/GenBank/DDBJ whole genome shotgun (WGS) entry which is preliminary data.</text>
</comment>
<dbReference type="Proteomes" id="UP001497382">
    <property type="component" value="Unassembled WGS sequence"/>
</dbReference>
<evidence type="ECO:0000256" key="4">
    <source>
        <dbReference type="ARBA" id="ARBA00023128"/>
    </source>
</evidence>
<evidence type="ECO:0000256" key="3">
    <source>
        <dbReference type="ARBA" id="ARBA00022946"/>
    </source>
</evidence>
<keyword evidence="4 7" id="KW-0496">Mitochondrion</keyword>
<dbReference type="Gene3D" id="3.90.20.20">
    <property type="match status" value="1"/>
</dbReference>
<accession>A0AAV1ZNS2</accession>
<dbReference type="CDD" id="cd00446">
    <property type="entry name" value="GrpE"/>
    <property type="match status" value="1"/>
</dbReference>
<evidence type="ECO:0000256" key="8">
    <source>
        <dbReference type="RuleBase" id="RU004478"/>
    </source>
</evidence>
<dbReference type="PANTHER" id="PTHR21237">
    <property type="entry name" value="GRPE PROTEIN"/>
    <property type="match status" value="1"/>
</dbReference>
<dbReference type="InterPro" id="IPR000740">
    <property type="entry name" value="GrpE"/>
</dbReference>
<dbReference type="GO" id="GO:0051087">
    <property type="term" value="F:protein-folding chaperone binding"/>
    <property type="evidence" value="ECO:0007669"/>
    <property type="project" value="InterPro"/>
</dbReference>
<evidence type="ECO:0000256" key="1">
    <source>
        <dbReference type="ARBA" id="ARBA00004305"/>
    </source>
</evidence>
<evidence type="ECO:0000256" key="9">
    <source>
        <dbReference type="SAM" id="MobiDB-lite"/>
    </source>
</evidence>
<dbReference type="GO" id="GO:0030150">
    <property type="term" value="P:protein import into mitochondrial matrix"/>
    <property type="evidence" value="ECO:0007669"/>
    <property type="project" value="TreeGrafter"/>
</dbReference>
<name>A0AAV1ZNS2_9ARAC</name>
<evidence type="ECO:0000313" key="11">
    <source>
        <dbReference type="Proteomes" id="UP001497382"/>
    </source>
</evidence>
<dbReference type="PROSITE" id="PS01071">
    <property type="entry name" value="GRPE"/>
    <property type="match status" value="1"/>
</dbReference>
<reference evidence="10 11" key="1">
    <citation type="submission" date="2024-04" db="EMBL/GenBank/DDBJ databases">
        <authorList>
            <person name="Rising A."/>
            <person name="Reimegard J."/>
            <person name="Sonavane S."/>
            <person name="Akerstrom W."/>
            <person name="Nylinder S."/>
            <person name="Hedman E."/>
            <person name="Kallberg Y."/>
        </authorList>
    </citation>
    <scope>NUCLEOTIDE SEQUENCE [LARGE SCALE GENOMIC DNA]</scope>
</reference>
<evidence type="ECO:0000256" key="7">
    <source>
        <dbReference type="RuleBase" id="RU000640"/>
    </source>
</evidence>
<proteinExistence type="inferred from homology"/>
<dbReference type="HAMAP" id="MF_01151">
    <property type="entry name" value="GrpE"/>
    <property type="match status" value="1"/>
</dbReference>
<dbReference type="InterPro" id="IPR013805">
    <property type="entry name" value="GrpE_CC"/>
</dbReference>
<feature type="region of interest" description="Disordered" evidence="9">
    <location>
        <begin position="108"/>
        <end position="153"/>
    </location>
</feature>
<dbReference type="Gene3D" id="2.30.22.10">
    <property type="entry name" value="Head domain of nucleotide exchange factor GrpE"/>
    <property type="match status" value="1"/>
</dbReference>
<feature type="compositionally biased region" description="Low complexity" evidence="9">
    <location>
        <begin position="117"/>
        <end position="126"/>
    </location>
</feature>
<comment type="function">
    <text evidence="6">Essential component of the PAM complex, a complex required for the translocation of transit peptide-containing proteins from the inner membrane into the mitochondrial matrix in an ATP-dependent manner. Seems to control the nucleotide-dependent binding of mitochondrial HSP70 to substrate proteins.</text>
</comment>
<evidence type="ECO:0000256" key="6">
    <source>
        <dbReference type="ARBA" id="ARBA00045572"/>
    </source>
</evidence>
<evidence type="ECO:0000313" key="10">
    <source>
        <dbReference type="EMBL" id="CAL1273464.1"/>
    </source>
</evidence>
<evidence type="ECO:0000256" key="2">
    <source>
        <dbReference type="ARBA" id="ARBA00009054"/>
    </source>
</evidence>
<dbReference type="AlphaFoldDB" id="A0AAV1ZNS2"/>
<dbReference type="SUPFAM" id="SSF51064">
    <property type="entry name" value="Head domain of nucleotide exchange factor GrpE"/>
    <property type="match status" value="1"/>
</dbReference>
<dbReference type="EMBL" id="CAXIEN010000067">
    <property type="protein sequence ID" value="CAL1273464.1"/>
    <property type="molecule type" value="Genomic_DNA"/>
</dbReference>
<dbReference type="GO" id="GO:0006457">
    <property type="term" value="P:protein folding"/>
    <property type="evidence" value="ECO:0007669"/>
    <property type="project" value="InterPro"/>
</dbReference>
<dbReference type="GO" id="GO:0000774">
    <property type="term" value="F:adenyl-nucleotide exchange factor activity"/>
    <property type="evidence" value="ECO:0007669"/>
    <property type="project" value="InterPro"/>
</dbReference>
<dbReference type="GO" id="GO:0051082">
    <property type="term" value="F:unfolded protein binding"/>
    <property type="evidence" value="ECO:0007669"/>
    <property type="project" value="TreeGrafter"/>
</dbReference>
<keyword evidence="11" id="KW-1185">Reference proteome</keyword>
<dbReference type="FunFam" id="3.90.20.20:FF:000003">
    <property type="entry name" value="GrpE protein homolog"/>
    <property type="match status" value="1"/>
</dbReference>
<comment type="subcellular location">
    <subcellularLocation>
        <location evidence="1 7">Mitochondrion matrix</location>
    </subcellularLocation>
</comment>
<protein>
    <recommendedName>
        <fullName evidence="7">GrpE protein homolog</fullName>
    </recommendedName>
</protein>
<keyword evidence="5 7" id="KW-0143">Chaperone</keyword>
<dbReference type="PANTHER" id="PTHR21237:SF23">
    <property type="entry name" value="GRPE PROTEIN HOMOLOG, MITOCHONDRIAL"/>
    <property type="match status" value="1"/>
</dbReference>
<feature type="compositionally biased region" description="Polar residues" evidence="9">
    <location>
        <begin position="130"/>
        <end position="146"/>
    </location>
</feature>
<dbReference type="GO" id="GO:0001405">
    <property type="term" value="C:PAM complex, Tim23 associated import motor"/>
    <property type="evidence" value="ECO:0007669"/>
    <property type="project" value="TreeGrafter"/>
</dbReference>
<dbReference type="PRINTS" id="PR00773">
    <property type="entry name" value="GRPEPROTEIN"/>
</dbReference>
<organism evidence="10 11">
    <name type="scientific">Larinioides sclopetarius</name>
    <dbReference type="NCBI Taxonomy" id="280406"/>
    <lineage>
        <taxon>Eukaryota</taxon>
        <taxon>Metazoa</taxon>
        <taxon>Ecdysozoa</taxon>
        <taxon>Arthropoda</taxon>
        <taxon>Chelicerata</taxon>
        <taxon>Arachnida</taxon>
        <taxon>Araneae</taxon>
        <taxon>Araneomorphae</taxon>
        <taxon>Entelegynae</taxon>
        <taxon>Araneoidea</taxon>
        <taxon>Araneidae</taxon>
        <taxon>Larinioides</taxon>
    </lineage>
</organism>
<dbReference type="FunFam" id="2.30.22.10:FF:000002">
    <property type="entry name" value="GrpE protein homolog"/>
    <property type="match status" value="1"/>
</dbReference>
<dbReference type="GO" id="GO:0042803">
    <property type="term" value="F:protein homodimerization activity"/>
    <property type="evidence" value="ECO:0007669"/>
    <property type="project" value="InterPro"/>
</dbReference>
<comment type="similarity">
    <text evidence="2 8">Belongs to the GrpE family.</text>
</comment>
<dbReference type="Pfam" id="PF01025">
    <property type="entry name" value="GrpE"/>
    <property type="match status" value="1"/>
</dbReference>
<keyword evidence="3" id="KW-0809">Transit peptide</keyword>
<evidence type="ECO:0000256" key="5">
    <source>
        <dbReference type="ARBA" id="ARBA00023186"/>
    </source>
</evidence>
<dbReference type="InterPro" id="IPR009012">
    <property type="entry name" value="GrpE_head"/>
</dbReference>
<sequence length="312" mass="34935">MFALKKRSEVLGRIDTQLAKQLHVQQNYWLEDLKRIVTTVKLLANLGIAFRGHRENVDSKRKGKSVYLIPKSLVYTVHLRILGLCQCLFEEFSPVKVFRSKRTGPEGVKKLGSNRLSSTSAAASDPSAEKATTTEGEQSNQNGKNEVSSKEKELLQEKEKLLEDVKNLNDKYMRALADNENIRNRMRREINDAKQYGIQGFVKDLVEVADVLGKATESVPKEALESDNLHLKGLFQGLQMTEAQLLSVFKRHGVTKVNPIGEKFNPNLHEALFEQVDASKEPGTVGTVTKVGYRLHDRVVRPAMVGVVKAPS</sequence>